<evidence type="ECO:0000256" key="2">
    <source>
        <dbReference type="ARBA" id="ARBA00022741"/>
    </source>
</evidence>
<reference evidence="14 15" key="1">
    <citation type="journal article" date="2018" name="Sci. Rep.">
        <title>Comparative analysis of the Pocillopora damicornis genome highlights role of immune system in coral evolution.</title>
        <authorList>
            <person name="Cunning R."/>
            <person name="Bay R.A."/>
            <person name="Gillette P."/>
            <person name="Baker A.C."/>
            <person name="Traylor-Knowles N."/>
        </authorList>
    </citation>
    <scope>NUCLEOTIDE SEQUENCE [LARGE SCALE GENOMIC DNA]</scope>
    <source>
        <strain evidence="14">RSMAS</strain>
        <tissue evidence="14">Whole animal</tissue>
    </source>
</reference>
<feature type="signal peptide" evidence="10">
    <location>
        <begin position="1"/>
        <end position="24"/>
    </location>
</feature>
<dbReference type="GO" id="GO:0043235">
    <property type="term" value="C:receptor complex"/>
    <property type="evidence" value="ECO:0007669"/>
    <property type="project" value="TreeGrafter"/>
</dbReference>
<dbReference type="PROSITE" id="PS50038">
    <property type="entry name" value="FZ"/>
    <property type="match status" value="1"/>
</dbReference>
<comment type="caution">
    <text evidence="7">Lacks conserved residue(s) required for the propagation of feature annotation.</text>
</comment>
<feature type="domain" description="FZ" evidence="12">
    <location>
        <begin position="99"/>
        <end position="245"/>
    </location>
</feature>
<dbReference type="SUPFAM" id="SSF56112">
    <property type="entry name" value="Protein kinase-like (PK-like)"/>
    <property type="match status" value="1"/>
</dbReference>
<dbReference type="CDD" id="cd00192">
    <property type="entry name" value="PTKc"/>
    <property type="match status" value="1"/>
</dbReference>
<dbReference type="InterPro" id="IPR001245">
    <property type="entry name" value="Ser-Thr/Tyr_kinase_cat_dom"/>
</dbReference>
<keyword evidence="6 8" id="KW-1015">Disulfide bond</keyword>
<dbReference type="InterPro" id="IPR020067">
    <property type="entry name" value="Frizzled_dom"/>
</dbReference>
<dbReference type="GO" id="GO:0005524">
    <property type="term" value="F:ATP binding"/>
    <property type="evidence" value="ECO:0007669"/>
    <property type="project" value="UniProtKB-KW"/>
</dbReference>
<evidence type="ECO:0000259" key="13">
    <source>
        <dbReference type="PROSITE" id="PS51448"/>
    </source>
</evidence>
<evidence type="ECO:0000256" key="8">
    <source>
        <dbReference type="PROSITE-ProRule" id="PRU00779"/>
    </source>
</evidence>
<evidence type="ECO:0000313" key="14">
    <source>
        <dbReference type="EMBL" id="RMX42747.1"/>
    </source>
</evidence>
<comment type="caution">
    <text evidence="14">The sequence shown here is derived from an EMBL/GenBank/DDBJ whole genome shotgun (WGS) entry which is preliminary data.</text>
</comment>
<keyword evidence="10" id="KW-0732">Signal</keyword>
<dbReference type="Gene3D" id="1.10.510.10">
    <property type="entry name" value="Transferase(Phosphotransferase) domain 1"/>
    <property type="match status" value="1"/>
</dbReference>
<dbReference type="PROSITE" id="PS50011">
    <property type="entry name" value="PROTEIN_KINASE_DOM"/>
    <property type="match status" value="1"/>
</dbReference>
<dbReference type="GO" id="GO:0007169">
    <property type="term" value="P:cell surface receptor protein tyrosine kinase signaling pathway"/>
    <property type="evidence" value="ECO:0007669"/>
    <property type="project" value="TreeGrafter"/>
</dbReference>
<evidence type="ECO:0000256" key="5">
    <source>
        <dbReference type="ARBA" id="ARBA00023137"/>
    </source>
</evidence>
<keyword evidence="2" id="KW-0547">Nucleotide-binding</keyword>
<dbReference type="InterPro" id="IPR050122">
    <property type="entry name" value="RTK"/>
</dbReference>
<dbReference type="InterPro" id="IPR044913">
    <property type="entry name" value="P_trefoil_dom_sf"/>
</dbReference>
<dbReference type="OrthoDB" id="6071166at2759"/>
<evidence type="ECO:0000313" key="15">
    <source>
        <dbReference type="Proteomes" id="UP000275408"/>
    </source>
</evidence>
<dbReference type="Gene3D" id="3.30.200.20">
    <property type="entry name" value="Phosphorylase Kinase, domain 1"/>
    <property type="match status" value="1"/>
</dbReference>
<sequence>MDLKYTITVFLICALACFTTSVLSKCPEISSNVTLVRCGYLNATKDQCLNWGCCWNESSDANATGCYGIANNQSVVNATVPMTTVKTPLTKVNTSTVDKHEGFCHVYRAGACDRWLNYTMLEYRWTPRFIDYRFGLNGTENLILEFMKVIGRIKGQERCREILKTLLCEYFLPPCNEANEPYKFCREDCEAVFKTCHTAITELVGAAKYFVEELGDNLGHAEVPDCEKHRYSAEYKAENSTCVHFGLFTFSPTVEAEDEEKETSSKLNIIALASAVVGIVPVAVVILIIAIVTKRRGKVVSIKNRVQVEKHRASEEDKIASLFKPDDVKQIPLTRIEYIRDLGSWNFGSVFLGRAHTLIKGKDDAGMRVAVKTLAKESSTETKENFIEKLALMSLLHHENILELLAVSTEEEPYGMIFEYMELGDLAQFLRRAGPGFEGEEKERVYLTQEDLVSISFQCAAGMEHLQRLKFVHSDVSSRNCLVGHGLTVKIADLGMARHVYVSDYYKMEGRGSLPIRWMAPEALFLRKFSLESDVYSFGVLLWEIFTLALQPYYGYSDEEVIEFINEGVHLGKTDYCPDHVFEIMKSCWNQEASERPKFTLIMAELKPKMTSDYDSLRYSQSIPDQEPLYQRIGSPIMELKEVATPTHQVTLEISKQAPDTPPPSMHQPGPAYENVVRKLSFHSDEEEGFFELDIEQEAY</sequence>
<keyword evidence="9" id="KW-0472">Membrane</keyword>
<evidence type="ECO:0000256" key="1">
    <source>
        <dbReference type="ARBA" id="ARBA00022679"/>
    </source>
</evidence>
<dbReference type="PANTHER" id="PTHR24416:SF614">
    <property type="entry name" value="PROTEIN KINASE DOMAIN-CONTAINING PROTEIN"/>
    <property type="match status" value="1"/>
</dbReference>
<dbReference type="PANTHER" id="PTHR24416">
    <property type="entry name" value="TYROSINE-PROTEIN KINASE RECEPTOR"/>
    <property type="match status" value="1"/>
</dbReference>
<dbReference type="Pfam" id="PF01392">
    <property type="entry name" value="Fz"/>
    <property type="match status" value="1"/>
</dbReference>
<dbReference type="Gene3D" id="4.10.110.10">
    <property type="entry name" value="Spasmolytic Protein, domain 1"/>
    <property type="match status" value="1"/>
</dbReference>
<dbReference type="Pfam" id="PF07714">
    <property type="entry name" value="PK_Tyr_Ser-Thr"/>
    <property type="match status" value="1"/>
</dbReference>
<dbReference type="FunFam" id="1.10.510.10:FF:000554">
    <property type="entry name" value="Predicted protein"/>
    <property type="match status" value="1"/>
</dbReference>
<dbReference type="Proteomes" id="UP000275408">
    <property type="component" value="Unassembled WGS sequence"/>
</dbReference>
<dbReference type="InterPro" id="IPR008266">
    <property type="entry name" value="Tyr_kinase_AS"/>
</dbReference>
<feature type="domain" description="P-type" evidence="13">
    <location>
        <begin position="24"/>
        <end position="70"/>
    </location>
</feature>
<proteinExistence type="predicted"/>
<evidence type="ECO:0000256" key="6">
    <source>
        <dbReference type="ARBA" id="ARBA00023157"/>
    </source>
</evidence>
<keyword evidence="9" id="KW-1133">Transmembrane helix</keyword>
<dbReference type="InterPro" id="IPR011009">
    <property type="entry name" value="Kinase-like_dom_sf"/>
</dbReference>
<dbReference type="GO" id="GO:0005886">
    <property type="term" value="C:plasma membrane"/>
    <property type="evidence" value="ECO:0007669"/>
    <property type="project" value="TreeGrafter"/>
</dbReference>
<dbReference type="Gene3D" id="1.10.2000.10">
    <property type="entry name" value="Frizzled cysteine-rich domain"/>
    <property type="match status" value="1"/>
</dbReference>
<feature type="transmembrane region" description="Helical" evidence="9">
    <location>
        <begin position="269"/>
        <end position="293"/>
    </location>
</feature>
<dbReference type="InterPro" id="IPR000519">
    <property type="entry name" value="P_trefoil_dom"/>
</dbReference>
<dbReference type="SUPFAM" id="SSF57492">
    <property type="entry name" value="Trefoil"/>
    <property type="match status" value="1"/>
</dbReference>
<dbReference type="GO" id="GO:0010976">
    <property type="term" value="P:positive regulation of neuron projection development"/>
    <property type="evidence" value="ECO:0007669"/>
    <property type="project" value="TreeGrafter"/>
</dbReference>
<evidence type="ECO:0000256" key="3">
    <source>
        <dbReference type="ARBA" id="ARBA00022777"/>
    </source>
</evidence>
<name>A0A3M6TMX6_POCDA</name>
<organism evidence="14 15">
    <name type="scientific">Pocillopora damicornis</name>
    <name type="common">Cauliflower coral</name>
    <name type="synonym">Millepora damicornis</name>
    <dbReference type="NCBI Taxonomy" id="46731"/>
    <lineage>
        <taxon>Eukaryota</taxon>
        <taxon>Metazoa</taxon>
        <taxon>Cnidaria</taxon>
        <taxon>Anthozoa</taxon>
        <taxon>Hexacorallia</taxon>
        <taxon>Scleractinia</taxon>
        <taxon>Astrocoeniina</taxon>
        <taxon>Pocilloporidae</taxon>
        <taxon>Pocillopora</taxon>
    </lineage>
</organism>
<dbReference type="PROSITE" id="PS00109">
    <property type="entry name" value="PROTEIN_KINASE_TYR"/>
    <property type="match status" value="1"/>
</dbReference>
<keyword evidence="5" id="KW-0829">Tyrosine-protein kinase</keyword>
<keyword evidence="9" id="KW-0812">Transmembrane</keyword>
<dbReference type="SUPFAM" id="SSF63501">
    <property type="entry name" value="Frizzled cysteine-rich domain"/>
    <property type="match status" value="1"/>
</dbReference>
<dbReference type="InterPro" id="IPR036790">
    <property type="entry name" value="Frizzled_dom_sf"/>
</dbReference>
<dbReference type="STRING" id="46731.A0A3M6TMX6"/>
<dbReference type="CDD" id="cd00111">
    <property type="entry name" value="Trefoil"/>
    <property type="match status" value="1"/>
</dbReference>
<evidence type="ECO:0000256" key="7">
    <source>
        <dbReference type="PROSITE-ProRule" id="PRU00090"/>
    </source>
</evidence>
<evidence type="ECO:0000259" key="12">
    <source>
        <dbReference type="PROSITE" id="PS50038"/>
    </source>
</evidence>
<dbReference type="GO" id="GO:0051897">
    <property type="term" value="P:positive regulation of phosphatidylinositol 3-kinase/protein kinase B signal transduction"/>
    <property type="evidence" value="ECO:0007669"/>
    <property type="project" value="TreeGrafter"/>
</dbReference>
<gene>
    <name evidence="14" type="ORF">pdam_00014163</name>
</gene>
<evidence type="ECO:0008006" key="16">
    <source>
        <dbReference type="Google" id="ProtNLM"/>
    </source>
</evidence>
<keyword evidence="4" id="KW-0067">ATP-binding</keyword>
<feature type="domain" description="Protein kinase" evidence="11">
    <location>
        <begin position="336"/>
        <end position="610"/>
    </location>
</feature>
<feature type="disulfide bond" evidence="8">
    <location>
        <begin position="38"/>
        <end position="53"/>
    </location>
</feature>
<dbReference type="PROSITE" id="PS51448">
    <property type="entry name" value="P_TREFOIL_2"/>
    <property type="match status" value="1"/>
</dbReference>
<evidence type="ECO:0000256" key="4">
    <source>
        <dbReference type="ARBA" id="ARBA00022840"/>
    </source>
</evidence>
<dbReference type="Pfam" id="PF00088">
    <property type="entry name" value="Trefoil"/>
    <property type="match status" value="1"/>
</dbReference>
<dbReference type="AlphaFoldDB" id="A0A3M6TMX6"/>
<evidence type="ECO:0000259" key="11">
    <source>
        <dbReference type="PROSITE" id="PS50011"/>
    </source>
</evidence>
<keyword evidence="3" id="KW-0418">Kinase</keyword>
<evidence type="ECO:0000256" key="10">
    <source>
        <dbReference type="SAM" id="SignalP"/>
    </source>
</evidence>
<accession>A0A3M6TMX6</accession>
<protein>
    <recommendedName>
        <fullName evidence="16">Protein kinase domain-containing protein</fullName>
    </recommendedName>
</protein>
<keyword evidence="1" id="KW-0808">Transferase</keyword>
<dbReference type="EMBL" id="RCHS01003297">
    <property type="protein sequence ID" value="RMX42747.1"/>
    <property type="molecule type" value="Genomic_DNA"/>
</dbReference>
<dbReference type="InterPro" id="IPR000719">
    <property type="entry name" value="Prot_kinase_dom"/>
</dbReference>
<dbReference type="GO" id="GO:0004714">
    <property type="term" value="F:transmembrane receptor protein tyrosine kinase activity"/>
    <property type="evidence" value="ECO:0007669"/>
    <property type="project" value="TreeGrafter"/>
</dbReference>
<feature type="chain" id="PRO_5018166426" description="Protein kinase domain-containing protein" evidence="10">
    <location>
        <begin position="25"/>
        <end position="700"/>
    </location>
</feature>
<dbReference type="PRINTS" id="PR00109">
    <property type="entry name" value="TYRKINASE"/>
</dbReference>
<keyword evidence="15" id="KW-1185">Reference proteome</keyword>
<evidence type="ECO:0000256" key="9">
    <source>
        <dbReference type="SAM" id="Phobius"/>
    </source>
</evidence>